<protein>
    <recommendedName>
        <fullName evidence="3">Knr4/Smi1-like domain-containing protein</fullName>
    </recommendedName>
</protein>
<dbReference type="SUPFAM" id="SSF160631">
    <property type="entry name" value="SMI1/KNR4-like"/>
    <property type="match status" value="1"/>
</dbReference>
<dbReference type="AlphaFoldDB" id="A0A7W7TWT4"/>
<dbReference type="InterPro" id="IPR037883">
    <property type="entry name" value="Knr4/Smi1-like_sf"/>
</dbReference>
<evidence type="ECO:0000313" key="1">
    <source>
        <dbReference type="EMBL" id="MBB4980683.1"/>
    </source>
</evidence>
<proteinExistence type="predicted"/>
<dbReference type="Proteomes" id="UP000582643">
    <property type="component" value="Unassembled WGS sequence"/>
</dbReference>
<comment type="caution">
    <text evidence="1">The sequence shown here is derived from an EMBL/GenBank/DDBJ whole genome shotgun (WGS) entry which is preliminary data.</text>
</comment>
<name>A0A7W7TWT4_9ACTN</name>
<dbReference type="RefSeq" id="WP_147321040.1">
    <property type="nucleotide sequence ID" value="NZ_JACHJY010000002.1"/>
</dbReference>
<sequence length="197" mass="22108">MSQVAEWEALRRLVPPPDEGGAAIDWDRMSTSWGRGFPADYRQFIGAYGPGSIQAYLVIQRPEHKGAEPASPFGGMLLETVNAEDAWARDKKSPELDGADPVLITWGVTGSSDLLCWDASGDDPDAWPILVRNRDDDLWRRYDCGMVEFLVRVLRGEFDECPLGDLALWGRPSALFLGDDEQRRLWSQGIDPWEGKR</sequence>
<evidence type="ECO:0000313" key="2">
    <source>
        <dbReference type="Proteomes" id="UP000582643"/>
    </source>
</evidence>
<accession>A0A7W7TWT4</accession>
<gene>
    <name evidence="1" type="ORF">GGE06_001591</name>
</gene>
<keyword evidence="2" id="KW-1185">Reference proteome</keyword>
<reference evidence="1 2" key="1">
    <citation type="submission" date="2020-08" db="EMBL/GenBank/DDBJ databases">
        <title>Genomic Encyclopedia of Type Strains, Phase III (KMG-III): the genomes of soil and plant-associated and newly described type strains.</title>
        <authorList>
            <person name="Whitman W."/>
        </authorList>
    </citation>
    <scope>NUCLEOTIDE SEQUENCE [LARGE SCALE GENOMIC DNA]</scope>
    <source>
        <strain evidence="1 2">SFB5A</strain>
    </source>
</reference>
<organism evidence="1 2">
    <name type="scientific">Streptomyces nymphaeiformis</name>
    <dbReference type="NCBI Taxonomy" id="2663842"/>
    <lineage>
        <taxon>Bacteria</taxon>
        <taxon>Bacillati</taxon>
        <taxon>Actinomycetota</taxon>
        <taxon>Actinomycetes</taxon>
        <taxon>Kitasatosporales</taxon>
        <taxon>Streptomycetaceae</taxon>
        <taxon>Streptomyces</taxon>
    </lineage>
</organism>
<evidence type="ECO:0008006" key="3">
    <source>
        <dbReference type="Google" id="ProtNLM"/>
    </source>
</evidence>
<dbReference type="EMBL" id="JACHJY010000002">
    <property type="protein sequence ID" value="MBB4980683.1"/>
    <property type="molecule type" value="Genomic_DNA"/>
</dbReference>